<dbReference type="EMBL" id="CP021780">
    <property type="protein sequence ID" value="ASA24176.1"/>
    <property type="molecule type" value="Genomic_DNA"/>
</dbReference>
<gene>
    <name evidence="2" type="ORF">B9T62_27455</name>
</gene>
<dbReference type="RefSeq" id="WP_087918162.1">
    <property type="nucleotide sequence ID" value="NZ_CP021780.1"/>
</dbReference>
<accession>A0A2Z2KBU0</accession>
<evidence type="ECO:0000256" key="1">
    <source>
        <dbReference type="SAM" id="SignalP"/>
    </source>
</evidence>
<keyword evidence="1" id="KW-0732">Signal</keyword>
<proteinExistence type="predicted"/>
<feature type="chain" id="PRO_5039361997" evidence="1">
    <location>
        <begin position="19"/>
        <end position="176"/>
    </location>
</feature>
<keyword evidence="3" id="KW-1185">Reference proteome</keyword>
<dbReference type="Proteomes" id="UP000249890">
    <property type="component" value="Chromosome"/>
</dbReference>
<evidence type="ECO:0000313" key="3">
    <source>
        <dbReference type="Proteomes" id="UP000249890"/>
    </source>
</evidence>
<protein>
    <submittedName>
        <fullName evidence="2">Uncharacterized protein</fullName>
    </submittedName>
</protein>
<name>A0A2Z2KBU0_9BACL</name>
<feature type="signal peptide" evidence="1">
    <location>
        <begin position="1"/>
        <end position="18"/>
    </location>
</feature>
<evidence type="ECO:0000313" key="2">
    <source>
        <dbReference type="EMBL" id="ASA24176.1"/>
    </source>
</evidence>
<organism evidence="2 3">
    <name type="scientific">Paenibacillus donghaensis</name>
    <dbReference type="NCBI Taxonomy" id="414771"/>
    <lineage>
        <taxon>Bacteria</taxon>
        <taxon>Bacillati</taxon>
        <taxon>Bacillota</taxon>
        <taxon>Bacilli</taxon>
        <taxon>Bacillales</taxon>
        <taxon>Paenibacillaceae</taxon>
        <taxon>Paenibacillus</taxon>
    </lineage>
</organism>
<dbReference type="OrthoDB" id="2654428at2"/>
<reference evidence="2 3" key="1">
    <citation type="submission" date="2017-06" db="EMBL/GenBank/DDBJ databases">
        <title>Complete genome sequence of Paenibacillus donghaensis KCTC 13049T isolated from East Sea sediment, South Korea.</title>
        <authorList>
            <person name="Jung B.K."/>
            <person name="Hong S.-J."/>
            <person name="Shin J.-H."/>
        </authorList>
    </citation>
    <scope>NUCLEOTIDE SEQUENCE [LARGE SCALE GENOMIC DNA]</scope>
    <source>
        <strain evidence="2 3">KCTC 13049</strain>
    </source>
</reference>
<dbReference type="KEGG" id="pdh:B9T62_27455"/>
<dbReference type="AlphaFoldDB" id="A0A2Z2KBU0"/>
<sequence>MNTILLLLSLLSPYFAVSAPEEQVPLAIFAEPAAVAASIQQSGPNSLITSFDSLARVSLYDTEEELLAAQGAPLRMAPDPWQNCIEYQYSEMSAGICEGIVLYVHVSPAQASSYGLYLNGTKLDPLKGNLREMLGEPYFVAEDGDVYMRGSTALKIYRNPGTGEWSGIDLFDGNSS</sequence>